<reference evidence="2 3" key="1">
    <citation type="submission" date="2019-03" db="EMBL/GenBank/DDBJ databases">
        <title>Draft genome sequences of novel Actinobacteria.</title>
        <authorList>
            <person name="Sahin N."/>
            <person name="Ay H."/>
            <person name="Saygin H."/>
        </authorList>
    </citation>
    <scope>NUCLEOTIDE SEQUENCE [LARGE SCALE GENOMIC DNA]</scope>
    <source>
        <strain evidence="2 3">KC712</strain>
    </source>
</reference>
<dbReference type="Gene3D" id="3.60.10.10">
    <property type="entry name" value="Endonuclease/exonuclease/phosphatase"/>
    <property type="match status" value="1"/>
</dbReference>
<organism evidence="2 3">
    <name type="scientific">Nonomuraea diastatica</name>
    <dbReference type="NCBI Taxonomy" id="1848329"/>
    <lineage>
        <taxon>Bacteria</taxon>
        <taxon>Bacillati</taxon>
        <taxon>Actinomycetota</taxon>
        <taxon>Actinomycetes</taxon>
        <taxon>Streptosporangiales</taxon>
        <taxon>Streptosporangiaceae</taxon>
        <taxon>Nonomuraea</taxon>
    </lineage>
</organism>
<feature type="region of interest" description="Disordered" evidence="1">
    <location>
        <begin position="315"/>
        <end position="343"/>
    </location>
</feature>
<dbReference type="AlphaFoldDB" id="A0A4R4VLX1"/>
<dbReference type="Proteomes" id="UP000294543">
    <property type="component" value="Unassembled WGS sequence"/>
</dbReference>
<evidence type="ECO:0000256" key="1">
    <source>
        <dbReference type="SAM" id="MobiDB-lite"/>
    </source>
</evidence>
<dbReference type="InterPro" id="IPR036689">
    <property type="entry name" value="ESAT-6-like_sf"/>
</dbReference>
<sequence>MAEAPEGPQTPQPITTADVWDLKANPDLLDTLATAWGKVKSKASSAEGKVNSAAHTVFSEEHWTGDTATSFNDYRKKLTQDVELFASNAEGIANVLTLTASTLRVQQGLLDTEREKLNGVPSSVGADGQLTFRPRDSEQATLVSGAISAAREIRGRVDEVLDERREDLAFYQMQLDAIAEQWRPRSVRLINLNIGQGAGNAPGDSGGTDSDELDDIAQVIADENADIATLQEVFEVDMGSLERELEERTGDEWDVTFGEASSKYQASDDWPILGDRPFSPFGNAVLVREGEVIQATGDTDNIKLDVDGGSITMPANGPGEGNAEIEDGEGRSAAVAEVEIQPR</sequence>
<keyword evidence="3" id="KW-1185">Reference proteome</keyword>
<dbReference type="SUPFAM" id="SSF56219">
    <property type="entry name" value="DNase I-like"/>
    <property type="match status" value="1"/>
</dbReference>
<proteinExistence type="predicted"/>
<dbReference type="OrthoDB" id="3516217at2"/>
<gene>
    <name evidence="2" type="ORF">E1294_49865</name>
</gene>
<dbReference type="SUPFAM" id="SSF140453">
    <property type="entry name" value="EsxAB dimer-like"/>
    <property type="match status" value="1"/>
</dbReference>
<protein>
    <submittedName>
        <fullName evidence="2">Uncharacterized protein</fullName>
    </submittedName>
</protein>
<evidence type="ECO:0000313" key="3">
    <source>
        <dbReference type="Proteomes" id="UP000294543"/>
    </source>
</evidence>
<comment type="caution">
    <text evidence="2">The sequence shown here is derived from an EMBL/GenBank/DDBJ whole genome shotgun (WGS) entry which is preliminary data.</text>
</comment>
<accession>A0A4R4VLX1</accession>
<dbReference type="EMBL" id="SMKP01000301">
    <property type="protein sequence ID" value="TDD04937.1"/>
    <property type="molecule type" value="Genomic_DNA"/>
</dbReference>
<dbReference type="InterPro" id="IPR036691">
    <property type="entry name" value="Endo/exonu/phosph_ase_sf"/>
</dbReference>
<evidence type="ECO:0000313" key="2">
    <source>
        <dbReference type="EMBL" id="TDD04937.1"/>
    </source>
</evidence>
<dbReference type="RefSeq" id="WP_132519697.1">
    <property type="nucleotide sequence ID" value="NZ_SMKP01000301.1"/>
</dbReference>
<name>A0A4R4VLX1_9ACTN</name>